<dbReference type="EMBL" id="CP096034">
    <property type="protein sequence ID" value="UPM53366.1"/>
    <property type="molecule type" value="Genomic_DNA"/>
</dbReference>
<accession>A0ABY4JHR5</accession>
<sequence>MSTYKEFLIERNQIDSLIKKGYKIKNVRETLDGDYVDFENKEEDEKLITLHIMNADTRKYFGALIIKQFGIH</sequence>
<evidence type="ECO:0000313" key="2">
    <source>
        <dbReference type="Proteomes" id="UP000830639"/>
    </source>
</evidence>
<proteinExistence type="predicted"/>
<keyword evidence="2" id="KW-1185">Reference proteome</keyword>
<organism evidence="1 2">
    <name type="scientific">Gottfriedia acidiceleris</name>
    <dbReference type="NCBI Taxonomy" id="371036"/>
    <lineage>
        <taxon>Bacteria</taxon>
        <taxon>Bacillati</taxon>
        <taxon>Bacillota</taxon>
        <taxon>Bacilli</taxon>
        <taxon>Bacillales</taxon>
        <taxon>Bacillaceae</taxon>
        <taxon>Gottfriedia</taxon>
    </lineage>
</organism>
<name>A0ABY4JHR5_9BACI</name>
<dbReference type="Proteomes" id="UP000830639">
    <property type="component" value="Chromosome"/>
</dbReference>
<protein>
    <submittedName>
        <fullName evidence="1">Uncharacterized protein</fullName>
    </submittedName>
</protein>
<dbReference type="RefSeq" id="WP_248266636.1">
    <property type="nucleotide sequence ID" value="NZ_CP096034.1"/>
</dbReference>
<reference evidence="1 2" key="1">
    <citation type="submission" date="2022-04" db="EMBL/GenBank/DDBJ databases">
        <title>Mechanism of arsenic methylation and mitigation arsenic toxicity by Bacillus sp. LH14 from an Arsenic-Contaminated Paddy Soil.</title>
        <authorList>
            <person name="Wang D."/>
        </authorList>
    </citation>
    <scope>NUCLEOTIDE SEQUENCE [LARGE SCALE GENOMIC DNA]</scope>
    <source>
        <strain evidence="1 2">LH14</strain>
    </source>
</reference>
<gene>
    <name evidence="1" type="ORF">MY490_16390</name>
</gene>
<evidence type="ECO:0000313" key="1">
    <source>
        <dbReference type="EMBL" id="UPM53366.1"/>
    </source>
</evidence>